<evidence type="ECO:0000313" key="9">
    <source>
        <dbReference type="EMBL" id="CAG5083607.1"/>
    </source>
</evidence>
<protein>
    <submittedName>
        <fullName evidence="9">Cysteine desulfurase</fullName>
        <ecNumber evidence="9">2.8.1.7</ecNumber>
    </submittedName>
</protein>
<dbReference type="PANTHER" id="PTHR11601:SF50">
    <property type="entry name" value="CYSTEINE DESULFURASE ISCS 2-RELATED"/>
    <property type="match status" value="1"/>
</dbReference>
<evidence type="ECO:0000256" key="4">
    <source>
        <dbReference type="ARBA" id="ARBA00022898"/>
    </source>
</evidence>
<dbReference type="EMBL" id="CAJRAY010000032">
    <property type="protein sequence ID" value="CAG5083607.1"/>
    <property type="molecule type" value="Genomic_DNA"/>
</dbReference>
<gene>
    <name evidence="9" type="primary">txxe 1540-iscS</name>
    <name evidence="9" type="ORF">TXXE_07035</name>
</gene>
<dbReference type="Proteomes" id="UP000681526">
    <property type="component" value="Unassembled WGS sequence"/>
</dbReference>
<reference evidence="9 10" key="1">
    <citation type="submission" date="2021-04" db="EMBL/GenBank/DDBJ databases">
        <authorList>
            <person name="Rakotoarivonina H."/>
        </authorList>
    </citation>
    <scope>NUCLEOTIDE SEQUENCE [LARGE SCALE GENOMIC DNA]</scope>
    <source>
        <strain evidence="9 10">XE</strain>
    </source>
</reference>
<name>A0ABM8V2S3_THEXY</name>
<comment type="caution">
    <text evidence="9">The sequence shown here is derived from an EMBL/GenBank/DDBJ whole genome shotgun (WGS) entry which is preliminary data.</text>
</comment>
<evidence type="ECO:0000313" key="10">
    <source>
        <dbReference type="Proteomes" id="UP000681526"/>
    </source>
</evidence>
<dbReference type="PIRSF" id="PIRSF005572">
    <property type="entry name" value="NifS"/>
    <property type="match status" value="1"/>
</dbReference>
<dbReference type="RefSeq" id="WP_213484005.1">
    <property type="nucleotide sequence ID" value="NZ_CAJRAY010000032.1"/>
</dbReference>
<evidence type="ECO:0000259" key="8">
    <source>
        <dbReference type="Pfam" id="PF00266"/>
    </source>
</evidence>
<keyword evidence="6" id="KW-0411">Iron-sulfur</keyword>
<keyword evidence="3" id="KW-0479">Metal-binding</keyword>
<dbReference type="InterPro" id="IPR015421">
    <property type="entry name" value="PyrdxlP-dep_Trfase_major"/>
</dbReference>
<evidence type="ECO:0000256" key="3">
    <source>
        <dbReference type="ARBA" id="ARBA00022723"/>
    </source>
</evidence>
<comment type="cofactor">
    <cofactor evidence="1 7">
        <name>pyridoxal 5'-phosphate</name>
        <dbReference type="ChEBI" id="CHEBI:597326"/>
    </cofactor>
</comment>
<evidence type="ECO:0000256" key="6">
    <source>
        <dbReference type="ARBA" id="ARBA00023014"/>
    </source>
</evidence>
<organism evidence="9 10">
    <name type="scientific">Thermobacillus xylanilyticus</name>
    <dbReference type="NCBI Taxonomy" id="76633"/>
    <lineage>
        <taxon>Bacteria</taxon>
        <taxon>Bacillati</taxon>
        <taxon>Bacillota</taxon>
        <taxon>Bacilli</taxon>
        <taxon>Bacillales</taxon>
        <taxon>Paenibacillaceae</taxon>
        <taxon>Thermobacillus</taxon>
    </lineage>
</organism>
<evidence type="ECO:0000256" key="2">
    <source>
        <dbReference type="ARBA" id="ARBA00006490"/>
    </source>
</evidence>
<dbReference type="Gene3D" id="3.90.1150.10">
    <property type="entry name" value="Aspartate Aminotransferase, domain 1"/>
    <property type="match status" value="1"/>
</dbReference>
<dbReference type="GO" id="GO:0031071">
    <property type="term" value="F:cysteine desulfurase activity"/>
    <property type="evidence" value="ECO:0007669"/>
    <property type="project" value="UniProtKB-EC"/>
</dbReference>
<dbReference type="InterPro" id="IPR015424">
    <property type="entry name" value="PyrdxlP-dep_Trfase"/>
</dbReference>
<dbReference type="InterPro" id="IPR020578">
    <property type="entry name" value="Aminotrans_V_PyrdxlP_BS"/>
</dbReference>
<dbReference type="PROSITE" id="PS00595">
    <property type="entry name" value="AA_TRANSFER_CLASS_5"/>
    <property type="match status" value="1"/>
</dbReference>
<dbReference type="InterPro" id="IPR000192">
    <property type="entry name" value="Aminotrans_V_dom"/>
</dbReference>
<sequence length="390" mass="42470">MLYFDHSASSPPREEVIRTVSEVMAKIYANPSSLHQGGAEARRLLERAREQAGRLFGTSASEWRFTSGGTESNNLAVFGAARRYRNRGRHLIVSSVEHPSVAEPFRALEREGFRVTVLPVNATGHVDPADVEAALTDETILVSVMHVNNEVGAVQPIEAIGRLLKNRPRTLLHVDGVQSVGKLPVLLREWGVDLFAVSAHKFGGPRGAGWLYVREGVELEPLIFGGGQEDGLRSGTENVPAIVGAAKALRMAIESQPERAERLSRLRRRLVRGVVSMPGVVLSGPEEDDPLRPMAPHIVHFCCPGLKPEVIVHSLEELGVLVSTKSACSSKDDKPSAVLTAMGRDAACAASGIRISMGDEHDEASIDALLERLETVLRKLMPLRRKEDLH</sequence>
<dbReference type="SUPFAM" id="SSF53383">
    <property type="entry name" value="PLP-dependent transferases"/>
    <property type="match status" value="1"/>
</dbReference>
<dbReference type="Gene3D" id="1.10.260.50">
    <property type="match status" value="1"/>
</dbReference>
<accession>A0ABM8V2S3</accession>
<proteinExistence type="inferred from homology"/>
<evidence type="ECO:0000256" key="5">
    <source>
        <dbReference type="ARBA" id="ARBA00023004"/>
    </source>
</evidence>
<feature type="domain" description="Aminotransferase class V" evidence="8">
    <location>
        <begin position="3"/>
        <end position="369"/>
    </location>
</feature>
<keyword evidence="9" id="KW-0808">Transferase</keyword>
<evidence type="ECO:0000256" key="1">
    <source>
        <dbReference type="ARBA" id="ARBA00001933"/>
    </source>
</evidence>
<dbReference type="Pfam" id="PF00266">
    <property type="entry name" value="Aminotran_5"/>
    <property type="match status" value="1"/>
</dbReference>
<dbReference type="Gene3D" id="3.40.640.10">
    <property type="entry name" value="Type I PLP-dependent aspartate aminotransferase-like (Major domain)"/>
    <property type="match status" value="1"/>
</dbReference>
<dbReference type="PANTHER" id="PTHR11601">
    <property type="entry name" value="CYSTEINE DESULFURYLASE FAMILY MEMBER"/>
    <property type="match status" value="1"/>
</dbReference>
<dbReference type="EC" id="2.8.1.7" evidence="9"/>
<dbReference type="InterPro" id="IPR015422">
    <property type="entry name" value="PyrdxlP-dep_Trfase_small"/>
</dbReference>
<keyword evidence="10" id="KW-1185">Reference proteome</keyword>
<comment type="similarity">
    <text evidence="2">Belongs to the class-V pyridoxal-phosphate-dependent aminotransferase family. NifS/IscS subfamily.</text>
</comment>
<keyword evidence="4" id="KW-0663">Pyridoxal phosphate</keyword>
<keyword evidence="5" id="KW-0408">Iron</keyword>
<evidence type="ECO:0000256" key="7">
    <source>
        <dbReference type="RuleBase" id="RU004504"/>
    </source>
</evidence>
<dbReference type="InterPro" id="IPR016454">
    <property type="entry name" value="Cysteine_dSase"/>
</dbReference>